<dbReference type="SUPFAM" id="SSF69279">
    <property type="entry name" value="Phage tail proteins"/>
    <property type="match status" value="1"/>
</dbReference>
<organism evidence="1 2">
    <name type="scientific">Lacrimispora amygdalina</name>
    <dbReference type="NCBI Taxonomy" id="253257"/>
    <lineage>
        <taxon>Bacteria</taxon>
        <taxon>Bacillati</taxon>
        <taxon>Bacillota</taxon>
        <taxon>Clostridia</taxon>
        <taxon>Lachnospirales</taxon>
        <taxon>Lachnospiraceae</taxon>
        <taxon>Lacrimispora</taxon>
    </lineage>
</organism>
<protein>
    <recommendedName>
        <fullName evidence="3">Gp5/Type VI secretion system Vgr protein OB-fold domain-containing protein</fullName>
    </recommendedName>
</protein>
<name>A0A3E2NBT3_9FIRM</name>
<dbReference type="Proteomes" id="UP000260680">
    <property type="component" value="Unassembled WGS sequence"/>
</dbReference>
<proteinExistence type="predicted"/>
<accession>A0A3E2NBT3</accession>
<dbReference type="OrthoDB" id="95423at2"/>
<dbReference type="EMBL" id="QOHO01000039">
    <property type="protein sequence ID" value="RFZ78424.1"/>
    <property type="molecule type" value="Genomic_DNA"/>
</dbReference>
<reference evidence="1 2" key="1">
    <citation type="submission" date="2018-07" db="EMBL/GenBank/DDBJ databases">
        <title>New species, Clostridium PI-S10-A1B.</title>
        <authorList>
            <person name="Krishna G."/>
            <person name="Summeta K."/>
            <person name="Shikha S."/>
            <person name="Prabhu P.B."/>
            <person name="Suresh K."/>
        </authorList>
    </citation>
    <scope>NUCLEOTIDE SEQUENCE [LARGE SCALE GENOMIC DNA]</scope>
    <source>
        <strain evidence="1 2">PI-S10-A1B</strain>
    </source>
</reference>
<evidence type="ECO:0008006" key="3">
    <source>
        <dbReference type="Google" id="ProtNLM"/>
    </source>
</evidence>
<comment type="caution">
    <text evidence="1">The sequence shown here is derived from an EMBL/GenBank/DDBJ whole genome shotgun (WGS) entry which is preliminary data.</text>
</comment>
<sequence length="429" mass="48589">MNIRINDKISIETDIPFQFIQELAMIWEINDHARVRLSGIVKRKEGDSQTLSEDYLHGTVRFILTGNKENEADETLFCGQIEQIDLKYTHGVLRALVTAVSASIKLDKKKLCCTFQDTSKTYAETAKTVSAMEDGSVICNTGDKKLEKPVICYEETAWEFEKRLASLQNSYIIPDIVTGRPNLWFGMRKGEEIKESSSTAEVKIRKSYVDGEKGRAVIIHCLESRVSYLLGDWLVLNGRKCVVYKKEFMLEHGDIKFVYWLANEKDLETEPCYNEQFTGLSLSGTVEKTHNETVQVQFDMDGKDGKYFYPWRPDSGNALYAMPEKGSKAEVYFMNHDERQGIVIRCMHNLKNKDKEPGDKYFETSDASIGLSGGSIEMVKSEASMKLRDKSSIGFDGENLTIEGDGKIKMTARHIRLSASTEIKSVTGM</sequence>
<dbReference type="AlphaFoldDB" id="A0A3E2NBT3"/>
<evidence type="ECO:0000313" key="1">
    <source>
        <dbReference type="EMBL" id="RFZ78424.1"/>
    </source>
</evidence>
<evidence type="ECO:0000313" key="2">
    <source>
        <dbReference type="Proteomes" id="UP000260680"/>
    </source>
</evidence>
<gene>
    <name evidence="1" type="ORF">DS742_13425</name>
</gene>
<dbReference type="RefSeq" id="WP_117417501.1">
    <property type="nucleotide sequence ID" value="NZ_QOHO01000039.1"/>
</dbReference>